<name>A0ABX2IG51_9RHOO</name>
<dbReference type="InterPro" id="IPR028994">
    <property type="entry name" value="Integrin_alpha_N"/>
</dbReference>
<proteinExistence type="predicted"/>
<dbReference type="InterPro" id="IPR041624">
    <property type="entry name" value="RGI_lyase"/>
</dbReference>
<keyword evidence="4" id="KW-1185">Reference proteome</keyword>
<organism evidence="3 4">
    <name type="scientific">Uliginosibacterium aquaticum</name>
    <dbReference type="NCBI Taxonomy" id="2731212"/>
    <lineage>
        <taxon>Bacteria</taxon>
        <taxon>Pseudomonadati</taxon>
        <taxon>Pseudomonadota</taxon>
        <taxon>Betaproteobacteria</taxon>
        <taxon>Rhodocyclales</taxon>
        <taxon>Zoogloeaceae</taxon>
        <taxon>Uliginosibacterium</taxon>
    </lineage>
</organism>
<dbReference type="CDD" id="cd10318">
    <property type="entry name" value="RGL11"/>
    <property type="match status" value="1"/>
</dbReference>
<dbReference type="PANTHER" id="PTHR43118:SF1">
    <property type="entry name" value="RHAMNOGALACTURONAN LYASE (EUROFUNG)"/>
    <property type="match status" value="1"/>
</dbReference>
<gene>
    <name evidence="3" type="ORF">HJ583_000830</name>
</gene>
<dbReference type="Pfam" id="PF18370">
    <property type="entry name" value="RGI_lyase"/>
    <property type="match status" value="1"/>
</dbReference>
<sequence length="695" mass="72283">MTGTRSVSFGKSGVFVYATLSGSFTCQAPLFPSSTHITGTRYCSYAAAASSSAAASSVAASSAAASSAAKSSVAASSAASSAATSVAASSKAASSAVASSAAASSAVASSAAASGKYVEKLGRGAVAVPAASGMLVSWRLLGTESASTGFNVYRGSVKLNSSPITASTNYQDSTGSAGSAYTVKAVVNGAEQAGSNATVFANPYLSIPLNKPAGGTTPDGVAYTYDANDGSVADLDGDGEYEIVLKWQPTNSKDNSQSGYTGNTFIDAYKLNGTRLWRIDLGKNIRAGAHYTQMVVYDLDSDGKAELMLKTADGTIDGKGTLIGSGTADYRNSSGYILSGPEYLTVFNGATGAAMATTNYLPARGTVSSWGDSYGNRVDRFLAGVAYLDGTRPSAVFSRGYYTRAVLVAWDWRDGKLTQRWTHDSPTSGSGAYGQGAHYFTVGDVNKDGKDDIIYGAATIGSDGKLLYRTGLGHGDALHMSDLDPNRSGQEVFMVHEETGAAYGMEMHDAASGKILWGVKTGVDTGRGMCADIDPSFPGYECWSSVGGIYSATGVSISSSRPSINFGIWWDGDLSRELLDGVKIDKWVPASSSVTRLVTGANAASNNSTKANPVISADLFGDWREEVIWRNTDNSALLIYSTAIPTGYRFPTLMHDPQYRVQVAGQNMAYNQPPHPSFFLGNGMGTVSLPAIRTP</sequence>
<protein>
    <submittedName>
        <fullName evidence="3">Rhamnogalacturonan lyase</fullName>
    </submittedName>
</protein>
<dbReference type="InterPro" id="IPR034641">
    <property type="entry name" value="RGL11"/>
</dbReference>
<dbReference type="SUPFAM" id="SSF69318">
    <property type="entry name" value="Integrin alpha N-terminal domain"/>
    <property type="match status" value="1"/>
</dbReference>
<accession>A0ABX2IG51</accession>
<evidence type="ECO:0000259" key="1">
    <source>
        <dbReference type="Pfam" id="PF18370"/>
    </source>
</evidence>
<dbReference type="InterPro" id="IPR013783">
    <property type="entry name" value="Ig-like_fold"/>
</dbReference>
<keyword evidence="3" id="KW-0456">Lyase</keyword>
<dbReference type="EMBL" id="JABCSC020000001">
    <property type="protein sequence ID" value="NSL53559.1"/>
    <property type="molecule type" value="Genomic_DNA"/>
</dbReference>
<feature type="domain" description="Rhamnogalacturonan I lyase beta-sheet" evidence="1">
    <location>
        <begin position="118"/>
        <end position="197"/>
    </location>
</feature>
<evidence type="ECO:0000313" key="3">
    <source>
        <dbReference type="EMBL" id="NSL53559.1"/>
    </source>
</evidence>
<reference evidence="3 4" key="1">
    <citation type="submission" date="2020-06" db="EMBL/GenBank/DDBJ databases">
        <title>Draft genome of Uliginosibacterium sp. IMCC34675.</title>
        <authorList>
            <person name="Song J."/>
        </authorList>
    </citation>
    <scope>NUCLEOTIDE SEQUENCE [LARGE SCALE GENOMIC DNA]</scope>
    <source>
        <strain evidence="3 4">IMCC34675</strain>
    </source>
</reference>
<evidence type="ECO:0000313" key="4">
    <source>
        <dbReference type="Proteomes" id="UP000778523"/>
    </source>
</evidence>
<dbReference type="Proteomes" id="UP000778523">
    <property type="component" value="Unassembled WGS sequence"/>
</dbReference>
<dbReference type="InterPro" id="IPR049366">
    <property type="entry name" value="RGL11_C"/>
</dbReference>
<evidence type="ECO:0000259" key="2">
    <source>
        <dbReference type="Pfam" id="PF21348"/>
    </source>
</evidence>
<comment type="caution">
    <text evidence="3">The sequence shown here is derived from an EMBL/GenBank/DDBJ whole genome shotgun (WGS) entry which is preliminary data.</text>
</comment>
<dbReference type="Pfam" id="PF21348">
    <property type="entry name" value="RGL11_C"/>
    <property type="match status" value="1"/>
</dbReference>
<dbReference type="Gene3D" id="2.60.40.10">
    <property type="entry name" value="Immunoglobulins"/>
    <property type="match status" value="1"/>
</dbReference>
<feature type="domain" description="Rhamnogalacturonan lyase family 11 C-terminal" evidence="2">
    <location>
        <begin position="204"/>
        <end position="688"/>
    </location>
</feature>
<dbReference type="GO" id="GO:0016829">
    <property type="term" value="F:lyase activity"/>
    <property type="evidence" value="ECO:0007669"/>
    <property type="project" value="UniProtKB-KW"/>
</dbReference>
<dbReference type="PANTHER" id="PTHR43118">
    <property type="entry name" value="RHAMNOGALACTURONAN LYASE (EUROFUNG)"/>
    <property type="match status" value="1"/>
</dbReference>